<evidence type="ECO:0000256" key="1">
    <source>
        <dbReference type="SAM" id="MobiDB-lite"/>
    </source>
</evidence>
<protein>
    <recommendedName>
        <fullName evidence="4">MarR family transcriptional regulator</fullName>
    </recommendedName>
</protein>
<evidence type="ECO:0008006" key="4">
    <source>
        <dbReference type="Google" id="ProtNLM"/>
    </source>
</evidence>
<dbReference type="EMBL" id="NFFZ01000004">
    <property type="protein sequence ID" value="OTI63421.1"/>
    <property type="molecule type" value="Genomic_DNA"/>
</dbReference>
<comment type="caution">
    <text evidence="2">The sequence shown here is derived from an EMBL/GenBank/DDBJ whole genome shotgun (WGS) entry which is preliminary data.</text>
</comment>
<reference evidence="2 3" key="1">
    <citation type="submission" date="2017-05" db="EMBL/GenBank/DDBJ databases">
        <authorList>
            <person name="Song R."/>
            <person name="Chenine A.L."/>
            <person name="Ruprecht R.M."/>
        </authorList>
    </citation>
    <scope>NUCLEOTIDE SEQUENCE [LARGE SCALE GENOMIC DNA]</scope>
    <source>
        <strain evidence="2 3">S567_C10_BS</strain>
    </source>
</reference>
<sequence>MKKPKLSKAQEKVMLWLSQGWGARVSHGAAVEINGERVCNVDTMTALEKMGLVSRDPSTRYWKATDEGKKLSPSYREPESLEVDA</sequence>
<gene>
    <name evidence="2" type="ORF">CAZ10_09710</name>
</gene>
<proteinExistence type="predicted"/>
<dbReference type="Proteomes" id="UP000194857">
    <property type="component" value="Unassembled WGS sequence"/>
</dbReference>
<organism evidence="2 3">
    <name type="scientific">Pseudomonas aeruginosa</name>
    <dbReference type="NCBI Taxonomy" id="287"/>
    <lineage>
        <taxon>Bacteria</taxon>
        <taxon>Pseudomonadati</taxon>
        <taxon>Pseudomonadota</taxon>
        <taxon>Gammaproteobacteria</taxon>
        <taxon>Pseudomonadales</taxon>
        <taxon>Pseudomonadaceae</taxon>
        <taxon>Pseudomonas</taxon>
    </lineage>
</organism>
<name>A0A241XSE0_PSEAI</name>
<evidence type="ECO:0000313" key="2">
    <source>
        <dbReference type="EMBL" id="OTI63421.1"/>
    </source>
</evidence>
<feature type="region of interest" description="Disordered" evidence="1">
    <location>
        <begin position="64"/>
        <end position="85"/>
    </location>
</feature>
<evidence type="ECO:0000313" key="3">
    <source>
        <dbReference type="Proteomes" id="UP000194857"/>
    </source>
</evidence>
<dbReference type="AlphaFoldDB" id="A0A241XSE0"/>
<accession>A0A241XSE0</accession>